<dbReference type="GO" id="GO:0046872">
    <property type="term" value="F:metal ion binding"/>
    <property type="evidence" value="ECO:0007669"/>
    <property type="project" value="UniProtKB-KW"/>
</dbReference>
<evidence type="ECO:0000259" key="5">
    <source>
        <dbReference type="PROSITE" id="PS00498"/>
    </source>
</evidence>
<accession>A0A9N8V0H2</accession>
<dbReference type="GO" id="GO:0005576">
    <property type="term" value="C:extracellular region"/>
    <property type="evidence" value="ECO:0007669"/>
    <property type="project" value="UniProtKB-SubCell"/>
</dbReference>
<dbReference type="Gene3D" id="2.60.40.1520">
    <property type="entry name" value="Hemocyanin, C-terminal domain"/>
    <property type="match status" value="1"/>
</dbReference>
<evidence type="ECO:0000256" key="2">
    <source>
        <dbReference type="ARBA" id="ARBA00022525"/>
    </source>
</evidence>
<dbReference type="EMBL" id="CAJVPK010000043">
    <property type="protein sequence ID" value="CAG8436977.1"/>
    <property type="molecule type" value="Genomic_DNA"/>
</dbReference>
<dbReference type="InterPro" id="IPR000896">
    <property type="entry name" value="Hemocyanin/hexamerin_mid_dom"/>
</dbReference>
<evidence type="ECO:0000313" key="6">
    <source>
        <dbReference type="EMBL" id="CAG8436977.1"/>
    </source>
</evidence>
<dbReference type="Proteomes" id="UP000789706">
    <property type="component" value="Unassembled WGS sequence"/>
</dbReference>
<keyword evidence="4" id="KW-1015">Disulfide bond</keyword>
<dbReference type="GO" id="GO:0016491">
    <property type="term" value="F:oxidoreductase activity"/>
    <property type="evidence" value="ECO:0007669"/>
    <property type="project" value="InterPro"/>
</dbReference>
<dbReference type="Pfam" id="PF03723">
    <property type="entry name" value="Hemocyanin_C"/>
    <property type="match status" value="1"/>
</dbReference>
<dbReference type="InterPro" id="IPR013788">
    <property type="entry name" value="Hemocyanin/hexamerin"/>
</dbReference>
<dbReference type="PRINTS" id="PR00187">
    <property type="entry name" value="HAEMOCYANIN"/>
</dbReference>
<comment type="caution">
    <text evidence="6">The sequence shown here is derived from an EMBL/GenBank/DDBJ whole genome shotgun (WGS) entry which is preliminary data.</text>
</comment>
<feature type="domain" description="Tyrosinase copper-binding" evidence="5">
    <location>
        <begin position="338"/>
        <end position="349"/>
    </location>
</feature>
<dbReference type="InterPro" id="IPR002227">
    <property type="entry name" value="Tyrosinase_Cu-bd"/>
</dbReference>
<name>A0A9N8V0H2_9GLOM</name>
<dbReference type="PANTHER" id="PTHR11511">
    <property type="entry name" value="LARVAL STORAGE PROTEIN/PHENOLOXIDASE"/>
    <property type="match status" value="1"/>
</dbReference>
<dbReference type="Pfam" id="PF00372">
    <property type="entry name" value="Hemocyanin_M"/>
    <property type="match status" value="1"/>
</dbReference>
<sequence>MSDIDCHQQHLQGSVSEYCAQYYYNEEDFSPIKYNYFENNEKRDNDALDEELSNMGLVYLVKNPQQKREPNRNKNKRSLKKRIDYLNNYTVYNKPLMISYNSTEQYNAYTEELLTIFINPPQAVLNEDGWPPKEIYDPALDTLYWWRNDPVVNQHHELWHVVMVSTIVDGARKDREGENFIYMHRHMVARYDAERLGVGLEIVEALPDYRTPIKEAFYPNPFLTQDNDTDASTPRVWFVARPSNESMKDMVQLMGTTFFIYKLSFLERTYEEILKWIDHNYTEDHPVQLGWNDSEANTLGSNVELVLHNIGHSVLGYIMHPYSIGCNVLVGARGGLRDPLFWRWHRHLDSIYLRFQNKLGPNNFSDDSPNVTIRTTDIFLSFTDVLLETAPDGKADGWQAFGDKTFGGDKFDTDLSNLTVVTSELQTKMKNRTYTWLEDNFDKENITYVFPRDWQYFFRVENNVGITSIITIRIFIVPAVLANSTTHWIELDKFKRALKPYEKAVIPRACDKAVVIRKPAQKNETSMDSTAITAEYRTYLTQFSDKEVAEKEFCNCGWPYNMIIPRGTKEGMKFKMIVFISDGLNDLVPTFDQCGSTLLCGAHKWEDKIPDSKPMGYPFNRPFKDGSYEKTFAGLNNVAIRDFTIKLVSNFTEVD</sequence>
<dbReference type="AlphaFoldDB" id="A0A9N8V0H2"/>
<evidence type="ECO:0000313" key="7">
    <source>
        <dbReference type="Proteomes" id="UP000789706"/>
    </source>
</evidence>
<proteinExistence type="predicted"/>
<dbReference type="OrthoDB" id="8119704at2759"/>
<evidence type="ECO:0000256" key="1">
    <source>
        <dbReference type="ARBA" id="ARBA00004613"/>
    </source>
</evidence>
<dbReference type="PROSITE" id="PS00498">
    <property type="entry name" value="TYROSINASE_2"/>
    <property type="match status" value="1"/>
</dbReference>
<keyword evidence="2" id="KW-0964">Secreted</keyword>
<dbReference type="InterPro" id="IPR037020">
    <property type="entry name" value="Hemocyanin_C_sf"/>
</dbReference>
<dbReference type="InterPro" id="IPR008922">
    <property type="entry name" value="Di-copper_centre_dom_sf"/>
</dbReference>
<reference evidence="6" key="1">
    <citation type="submission" date="2021-06" db="EMBL/GenBank/DDBJ databases">
        <authorList>
            <person name="Kallberg Y."/>
            <person name="Tangrot J."/>
            <person name="Rosling A."/>
        </authorList>
    </citation>
    <scope>NUCLEOTIDE SEQUENCE</scope>
    <source>
        <strain evidence="6">AZ414A</strain>
    </source>
</reference>
<dbReference type="PANTHER" id="PTHR11511:SF4">
    <property type="entry name" value="PHENOLOXIDASE 2-RELATED"/>
    <property type="match status" value="1"/>
</dbReference>
<gene>
    <name evidence="6" type="ORF">DEBURN_LOCUS1091</name>
</gene>
<protein>
    <submittedName>
        <fullName evidence="6">2944_t:CDS:1</fullName>
    </submittedName>
</protein>
<organism evidence="6 7">
    <name type="scientific">Diversispora eburnea</name>
    <dbReference type="NCBI Taxonomy" id="1213867"/>
    <lineage>
        <taxon>Eukaryota</taxon>
        <taxon>Fungi</taxon>
        <taxon>Fungi incertae sedis</taxon>
        <taxon>Mucoromycota</taxon>
        <taxon>Glomeromycotina</taxon>
        <taxon>Glomeromycetes</taxon>
        <taxon>Diversisporales</taxon>
        <taxon>Diversisporaceae</taxon>
        <taxon>Diversispora</taxon>
    </lineage>
</organism>
<keyword evidence="7" id="KW-1185">Reference proteome</keyword>
<dbReference type="InterPro" id="IPR014756">
    <property type="entry name" value="Ig_E-set"/>
</dbReference>
<dbReference type="SUPFAM" id="SSF48056">
    <property type="entry name" value="Di-copper centre-containing domain"/>
    <property type="match status" value="1"/>
</dbReference>
<evidence type="ECO:0000256" key="4">
    <source>
        <dbReference type="ARBA" id="ARBA00023157"/>
    </source>
</evidence>
<evidence type="ECO:0000256" key="3">
    <source>
        <dbReference type="ARBA" id="ARBA00022723"/>
    </source>
</evidence>
<comment type="subcellular location">
    <subcellularLocation>
        <location evidence="1">Secreted</location>
    </subcellularLocation>
</comment>
<dbReference type="SUPFAM" id="SSF81296">
    <property type="entry name" value="E set domains"/>
    <property type="match status" value="1"/>
</dbReference>
<dbReference type="Gene3D" id="1.10.1280.10">
    <property type="entry name" value="Di-copper center containing domain from catechol oxidase"/>
    <property type="match status" value="1"/>
</dbReference>
<keyword evidence="3" id="KW-0479">Metal-binding</keyword>
<dbReference type="InterPro" id="IPR005203">
    <property type="entry name" value="Hemocyanin_C"/>
</dbReference>